<name>A0A067QIL1_ZOONE</name>
<dbReference type="InParanoid" id="A0A067QIL1"/>
<reference evidence="1 2" key="1">
    <citation type="journal article" date="2014" name="Nat. Commun.">
        <title>Molecular traces of alternative social organization in a termite genome.</title>
        <authorList>
            <person name="Terrapon N."/>
            <person name="Li C."/>
            <person name="Robertson H.M."/>
            <person name="Ji L."/>
            <person name="Meng X."/>
            <person name="Booth W."/>
            <person name="Chen Z."/>
            <person name="Childers C.P."/>
            <person name="Glastad K.M."/>
            <person name="Gokhale K."/>
            <person name="Gowin J."/>
            <person name="Gronenberg W."/>
            <person name="Hermansen R.A."/>
            <person name="Hu H."/>
            <person name="Hunt B.G."/>
            <person name="Huylmans A.K."/>
            <person name="Khalil S.M."/>
            <person name="Mitchell R.D."/>
            <person name="Munoz-Torres M.C."/>
            <person name="Mustard J.A."/>
            <person name="Pan H."/>
            <person name="Reese J.T."/>
            <person name="Scharf M.E."/>
            <person name="Sun F."/>
            <person name="Vogel H."/>
            <person name="Xiao J."/>
            <person name="Yang W."/>
            <person name="Yang Z."/>
            <person name="Yang Z."/>
            <person name="Zhou J."/>
            <person name="Zhu J."/>
            <person name="Brent C.S."/>
            <person name="Elsik C.G."/>
            <person name="Goodisman M.A."/>
            <person name="Liberles D.A."/>
            <person name="Roe R.M."/>
            <person name="Vargo E.L."/>
            <person name="Vilcinskas A."/>
            <person name="Wang J."/>
            <person name="Bornberg-Bauer E."/>
            <person name="Korb J."/>
            <person name="Zhang G."/>
            <person name="Liebig J."/>
        </authorList>
    </citation>
    <scope>NUCLEOTIDE SEQUENCE [LARGE SCALE GENOMIC DNA]</scope>
    <source>
        <tissue evidence="1">Whole organism</tissue>
    </source>
</reference>
<dbReference type="AlphaFoldDB" id="A0A067QIL1"/>
<gene>
    <name evidence="1" type="ORF">L798_01237</name>
</gene>
<evidence type="ECO:0000313" key="2">
    <source>
        <dbReference type="Proteomes" id="UP000027135"/>
    </source>
</evidence>
<dbReference type="Proteomes" id="UP000027135">
    <property type="component" value="Unassembled WGS sequence"/>
</dbReference>
<protein>
    <submittedName>
        <fullName evidence="1">Uncharacterized protein</fullName>
    </submittedName>
</protein>
<evidence type="ECO:0000313" key="1">
    <source>
        <dbReference type="EMBL" id="KDR08480.1"/>
    </source>
</evidence>
<accession>A0A067QIL1</accession>
<keyword evidence="2" id="KW-1185">Reference proteome</keyword>
<proteinExistence type="predicted"/>
<dbReference type="EMBL" id="KK853326">
    <property type="protein sequence ID" value="KDR08480.1"/>
    <property type="molecule type" value="Genomic_DNA"/>
</dbReference>
<sequence length="104" mass="11625">MYFPGSASRLQHFWFIVVKKVDQSIMPYQIHHMFTSHEIGGSAEVLADSCHCQISALWCNIAEAREAFLVSQSTPLFPCGENKEPLDFQFQSCAESSACPAILI</sequence>
<organism evidence="1 2">
    <name type="scientific">Zootermopsis nevadensis</name>
    <name type="common">Dampwood termite</name>
    <dbReference type="NCBI Taxonomy" id="136037"/>
    <lineage>
        <taxon>Eukaryota</taxon>
        <taxon>Metazoa</taxon>
        <taxon>Ecdysozoa</taxon>
        <taxon>Arthropoda</taxon>
        <taxon>Hexapoda</taxon>
        <taxon>Insecta</taxon>
        <taxon>Pterygota</taxon>
        <taxon>Neoptera</taxon>
        <taxon>Polyneoptera</taxon>
        <taxon>Dictyoptera</taxon>
        <taxon>Blattodea</taxon>
        <taxon>Blattoidea</taxon>
        <taxon>Termitoidae</taxon>
        <taxon>Termopsidae</taxon>
        <taxon>Zootermopsis</taxon>
    </lineage>
</organism>